<name>A0A8X6I0V4_TRICU</name>
<dbReference type="PANTHER" id="PTHR46060">
    <property type="entry name" value="MARINER MOS1 TRANSPOSASE-LIKE PROTEIN"/>
    <property type="match status" value="1"/>
</dbReference>
<evidence type="ECO:0000313" key="2">
    <source>
        <dbReference type="Proteomes" id="UP000887116"/>
    </source>
</evidence>
<dbReference type="OrthoDB" id="6430633at2759"/>
<proteinExistence type="predicted"/>
<dbReference type="GO" id="GO:0003676">
    <property type="term" value="F:nucleic acid binding"/>
    <property type="evidence" value="ECO:0007669"/>
    <property type="project" value="InterPro"/>
</dbReference>
<dbReference type="Gene3D" id="3.30.420.10">
    <property type="entry name" value="Ribonuclease H-like superfamily/Ribonuclease H"/>
    <property type="match status" value="1"/>
</dbReference>
<protein>
    <submittedName>
        <fullName evidence="1">HTH_48 domain-containing protein</fullName>
    </submittedName>
</protein>
<sequence length="172" mass="19825">MSDGMVRKWVRAFKDGRTNVHDEERSGRPLVVNEDLVQKVDEKVRETDALQFHHCPTAFLNVLVVFCITCDRELELPEIVFTLGSKNVDGFAQNPTFSSALTFLERYHNEGEDFLDQLVTGDETWVAYVTPESKQQSMEWRHSSSPKRVKFKQTISAGKSYAQFFWDMKGVL</sequence>
<dbReference type="Proteomes" id="UP000887116">
    <property type="component" value="Unassembled WGS sequence"/>
</dbReference>
<dbReference type="InterPro" id="IPR001888">
    <property type="entry name" value="Transposase_1"/>
</dbReference>
<reference evidence="1" key="1">
    <citation type="submission" date="2020-07" db="EMBL/GenBank/DDBJ databases">
        <title>Multicomponent nature underlies the extraordinary mechanical properties of spider dragline silk.</title>
        <authorList>
            <person name="Kono N."/>
            <person name="Nakamura H."/>
            <person name="Mori M."/>
            <person name="Yoshida Y."/>
            <person name="Ohtoshi R."/>
            <person name="Malay A.D."/>
            <person name="Moran D.A.P."/>
            <person name="Tomita M."/>
            <person name="Numata K."/>
            <person name="Arakawa K."/>
        </authorList>
    </citation>
    <scope>NUCLEOTIDE SEQUENCE</scope>
</reference>
<gene>
    <name evidence="1" type="primary">g.42191</name>
    <name evidence="1" type="ORF">TNCT_54681</name>
</gene>
<dbReference type="EMBL" id="BMAO01014647">
    <property type="protein sequence ID" value="GFQ96234.1"/>
    <property type="molecule type" value="Genomic_DNA"/>
</dbReference>
<dbReference type="AlphaFoldDB" id="A0A8X6I0V4"/>
<dbReference type="InterPro" id="IPR052709">
    <property type="entry name" value="Transposase-MT_Hybrid"/>
</dbReference>
<accession>A0A8X6I0V4</accession>
<dbReference type="PANTHER" id="PTHR46060:SF1">
    <property type="entry name" value="MARINER MOS1 TRANSPOSASE-LIKE PROTEIN"/>
    <property type="match status" value="1"/>
</dbReference>
<organism evidence="1 2">
    <name type="scientific">Trichonephila clavata</name>
    <name type="common">Joro spider</name>
    <name type="synonym">Nephila clavata</name>
    <dbReference type="NCBI Taxonomy" id="2740835"/>
    <lineage>
        <taxon>Eukaryota</taxon>
        <taxon>Metazoa</taxon>
        <taxon>Ecdysozoa</taxon>
        <taxon>Arthropoda</taxon>
        <taxon>Chelicerata</taxon>
        <taxon>Arachnida</taxon>
        <taxon>Araneae</taxon>
        <taxon>Araneomorphae</taxon>
        <taxon>Entelegynae</taxon>
        <taxon>Araneoidea</taxon>
        <taxon>Nephilidae</taxon>
        <taxon>Trichonephila</taxon>
    </lineage>
</organism>
<evidence type="ECO:0000313" key="1">
    <source>
        <dbReference type="EMBL" id="GFQ96234.1"/>
    </source>
</evidence>
<keyword evidence="2" id="KW-1185">Reference proteome</keyword>
<dbReference type="Pfam" id="PF01359">
    <property type="entry name" value="Transposase_1"/>
    <property type="match status" value="1"/>
</dbReference>
<comment type="caution">
    <text evidence="1">The sequence shown here is derived from an EMBL/GenBank/DDBJ whole genome shotgun (WGS) entry which is preliminary data.</text>
</comment>
<dbReference type="InterPro" id="IPR036397">
    <property type="entry name" value="RNaseH_sf"/>
</dbReference>